<proteinExistence type="predicted"/>
<evidence type="ECO:0000313" key="2">
    <source>
        <dbReference type="Proteomes" id="UP000015502"/>
    </source>
</evidence>
<dbReference type="EMBL" id="CP006670">
    <property type="protein sequence ID" value="EHR78330.1"/>
    <property type="molecule type" value="Genomic_DNA"/>
</dbReference>
<dbReference type="HOGENOM" id="CLU_2243991_0_0_2"/>
<dbReference type="Proteomes" id="UP000015502">
    <property type="component" value="Chromosome"/>
</dbReference>
<accession>H3ZNY9</accession>
<dbReference type="OrthoDB" id="93466at2157"/>
<keyword evidence="2" id="KW-1185">Reference proteome</keyword>
<protein>
    <submittedName>
        <fullName evidence="1">Uncharacterized protein</fullName>
    </submittedName>
</protein>
<name>H3ZNY9_THELN</name>
<organism evidence="1 2">
    <name type="scientific">Thermococcus litoralis (strain ATCC 51850 / DSM 5473 / JCM 8560 / NS-C)</name>
    <dbReference type="NCBI Taxonomy" id="523849"/>
    <lineage>
        <taxon>Archaea</taxon>
        <taxon>Methanobacteriati</taxon>
        <taxon>Methanobacteriota</taxon>
        <taxon>Thermococci</taxon>
        <taxon>Thermococcales</taxon>
        <taxon>Thermococcaceae</taxon>
        <taxon>Thermococcus</taxon>
    </lineage>
</organism>
<gene>
    <name evidence="1" type="ORF">OCC_11869</name>
</gene>
<reference evidence="1 2" key="1">
    <citation type="journal article" date="2012" name="J. Bacteriol.">
        <title>Genome sequence of the model hyperthermophilic archaeon Thermococcus litoralis NS-C.</title>
        <authorList>
            <person name="Gardner A.F."/>
            <person name="Kumar S."/>
            <person name="Perler F.B."/>
        </authorList>
    </citation>
    <scope>NUCLEOTIDE SEQUENCE [LARGE SCALE GENOMIC DNA]</scope>
    <source>
        <strain evidence="2">ATCC 51850 / DSM 5473 / JCM 8560 / NS-C</strain>
    </source>
</reference>
<dbReference type="KEGG" id="tlt:OCC_11869"/>
<evidence type="ECO:0000313" key="1">
    <source>
        <dbReference type="EMBL" id="EHR78330.1"/>
    </source>
</evidence>
<dbReference type="PaxDb" id="523849-OCC_11869"/>
<dbReference type="RefSeq" id="WP_004067196.1">
    <property type="nucleotide sequence ID" value="NC_022084.1"/>
</dbReference>
<dbReference type="AlphaFoldDB" id="H3ZNY9"/>
<sequence length="104" mass="11887">MRFQKYLLGAVLVLLIYAVFFSRAIETRVENMPKFGEENLEKCPAKIEVKEVRNGLENYVNFTVDGKTYTLKGFFGEYFCFPEGVLLIAGYPGTLTLQHRHGLS</sequence>
<dbReference type="STRING" id="523849.OCC_11869"/>
<dbReference type="GeneID" id="16550111"/>